<proteinExistence type="inferred from homology"/>
<dbReference type="SUPFAM" id="SSF54913">
    <property type="entry name" value="GlnB-like"/>
    <property type="match status" value="1"/>
</dbReference>
<keyword evidence="3" id="KW-1185">Reference proteome</keyword>
<dbReference type="Pfam" id="PF03091">
    <property type="entry name" value="CutA1"/>
    <property type="match status" value="1"/>
</dbReference>
<gene>
    <name evidence="2" type="ORF">CKA81_14735</name>
</gene>
<dbReference type="EMBL" id="CP022987">
    <property type="protein sequence ID" value="QAA94971.1"/>
    <property type="molecule type" value="Genomic_DNA"/>
</dbReference>
<dbReference type="Gene3D" id="3.30.70.120">
    <property type="match status" value="1"/>
</dbReference>
<evidence type="ECO:0000256" key="1">
    <source>
        <dbReference type="ARBA" id="ARBA00010169"/>
    </source>
</evidence>
<dbReference type="InterPro" id="IPR011322">
    <property type="entry name" value="N-reg_PII-like_a/b"/>
</dbReference>
<dbReference type="AlphaFoldDB" id="A0A410GFA3"/>
<dbReference type="OrthoDB" id="37622at2"/>
<evidence type="ECO:0000313" key="2">
    <source>
        <dbReference type="EMBL" id="QAA94971.1"/>
    </source>
</evidence>
<accession>A0A410GFA3</accession>
<dbReference type="GO" id="GO:0010038">
    <property type="term" value="P:response to metal ion"/>
    <property type="evidence" value="ECO:0007669"/>
    <property type="project" value="InterPro"/>
</dbReference>
<dbReference type="PANTHER" id="PTHR23419">
    <property type="entry name" value="DIVALENT CATION TOLERANCE CUTA-RELATED"/>
    <property type="match status" value="1"/>
</dbReference>
<dbReference type="InterPro" id="IPR004323">
    <property type="entry name" value="Ion_tolerance_CutA"/>
</dbReference>
<evidence type="ECO:0000313" key="3">
    <source>
        <dbReference type="Proteomes" id="UP000283474"/>
    </source>
</evidence>
<comment type="similarity">
    <text evidence="1">Belongs to the CutA family.</text>
</comment>
<reference evidence="2 3" key="1">
    <citation type="submission" date="2017-08" db="EMBL/GenBank/DDBJ databases">
        <authorList>
            <person name="Park S.-J."/>
            <person name="Kim H."/>
        </authorList>
    </citation>
    <scope>NUCLEOTIDE SEQUENCE [LARGE SCALE GENOMIC DNA]</scope>
    <source>
        <strain evidence="3">ye3</strain>
    </source>
</reference>
<dbReference type="InterPro" id="IPR015867">
    <property type="entry name" value="N-reg_PII/ATP_PRibTrfase_C"/>
</dbReference>
<dbReference type="Proteomes" id="UP000283474">
    <property type="component" value="Chromosome"/>
</dbReference>
<organism evidence="2 3">
    <name type="scientific">Pollutimonas thiosulfatoxidans</name>
    <dbReference type="NCBI Taxonomy" id="2028345"/>
    <lineage>
        <taxon>Bacteria</taxon>
        <taxon>Pseudomonadati</taxon>
        <taxon>Pseudomonadota</taxon>
        <taxon>Betaproteobacteria</taxon>
        <taxon>Burkholderiales</taxon>
        <taxon>Alcaligenaceae</taxon>
        <taxon>Pollutimonas</taxon>
    </lineage>
</organism>
<dbReference type="GO" id="GO:0005507">
    <property type="term" value="F:copper ion binding"/>
    <property type="evidence" value="ECO:0007669"/>
    <property type="project" value="TreeGrafter"/>
</dbReference>
<dbReference type="KEGG" id="pus:CKA81_14735"/>
<dbReference type="PANTHER" id="PTHR23419:SF8">
    <property type="entry name" value="FI09726P"/>
    <property type="match status" value="1"/>
</dbReference>
<protein>
    <submittedName>
        <fullName evidence="2">Divalent-cation tolerance protein CutA</fullName>
    </submittedName>
</protein>
<sequence length="131" mass="13936">MSDATPDTDSTASRSQAAPITDACDVVLILSNAPDLMLAKRIAHILVEEHYAACVNLGPAGLSMYMWQGSLEGADEIPITIKTTAARAPAVMEKLAQLHPYEVPEMLVLPAVGGSASYIEWVRMQVTPGEA</sequence>
<name>A0A410GFA3_9BURK</name>